<comment type="subcellular location">
    <subcellularLocation>
        <location evidence="1">Endomembrane system</location>
        <topology evidence="1">Multi-pass membrane protein</topology>
    </subcellularLocation>
</comment>
<evidence type="ECO:0000256" key="5">
    <source>
        <dbReference type="ARBA" id="ARBA00022538"/>
    </source>
</evidence>
<feature type="transmembrane region" description="Helical" evidence="11">
    <location>
        <begin position="146"/>
        <end position="165"/>
    </location>
</feature>
<feature type="domain" description="RCK N-terminal" evidence="12">
    <location>
        <begin position="392"/>
        <end position="508"/>
    </location>
</feature>
<evidence type="ECO:0000256" key="2">
    <source>
        <dbReference type="ARBA" id="ARBA00005551"/>
    </source>
</evidence>
<dbReference type="Pfam" id="PF02254">
    <property type="entry name" value="TrkA_N"/>
    <property type="match status" value="1"/>
</dbReference>
<feature type="transmembrane region" description="Helical" evidence="11">
    <location>
        <begin position="288"/>
        <end position="310"/>
    </location>
</feature>
<feature type="transmembrane region" description="Helical" evidence="11">
    <location>
        <begin position="177"/>
        <end position="196"/>
    </location>
</feature>
<gene>
    <name evidence="13" type="primary">kefC</name>
    <name evidence="13" type="ORF">GCM10010982_15770</name>
</gene>
<dbReference type="InterPro" id="IPR006153">
    <property type="entry name" value="Cation/H_exchanger_TM"/>
</dbReference>
<feature type="transmembrane region" description="Helical" evidence="11">
    <location>
        <begin position="208"/>
        <end position="226"/>
    </location>
</feature>
<dbReference type="InterPro" id="IPR003148">
    <property type="entry name" value="RCK_N"/>
</dbReference>
<dbReference type="GO" id="GO:1902600">
    <property type="term" value="P:proton transmembrane transport"/>
    <property type="evidence" value="ECO:0007669"/>
    <property type="project" value="InterPro"/>
</dbReference>
<comment type="caution">
    <text evidence="13">The sequence shown here is derived from an EMBL/GenBank/DDBJ whole genome shotgun (WGS) entry which is preliminary data.</text>
</comment>
<dbReference type="Pfam" id="PF00999">
    <property type="entry name" value="Na_H_Exchanger"/>
    <property type="match status" value="1"/>
</dbReference>
<feature type="transmembrane region" description="Helical" evidence="11">
    <location>
        <begin position="6"/>
        <end position="22"/>
    </location>
</feature>
<keyword evidence="4" id="KW-0050">Antiport</keyword>
<keyword evidence="6 11" id="KW-0812">Transmembrane</keyword>
<dbReference type="RefSeq" id="WP_188692877.1">
    <property type="nucleotide sequence ID" value="NZ_BMLS01000002.1"/>
</dbReference>
<evidence type="ECO:0000256" key="4">
    <source>
        <dbReference type="ARBA" id="ARBA00022449"/>
    </source>
</evidence>
<sequence length="585" mass="63078">MSALATGVIFLIAAVIAVPLFKRLKLGAILGYLVAGVIIGPSMMGLIHEPDHVLHVAELGVILLLFVIGLELEPKKLWSMRQAVLLTGGGQLLLTSLVLVGVLVIWAAQQWQPSLVIGLALALSSTAFAVQLMAEQGILKTPPGQQGFAILLMQDLAVIPILLLVESLAGGDGNAPPWWLSLSAIFAVLLVGRYLLNPFLRLLSRYGNEEVMTAAALLIVIATALVMEQAGLSMGMGAFLAGMLLANSSFRHQLETEIEPFKGLLLGLFFIAIGMNLDLQLLLDEPGFIVGASLLLVVIKTLIIGGLLIVAGQKKGDAVRVALMLSQGGEFAFVVMTTAAAKGLLEPNLASQVSLIVGISMAMTSPLVILYSRWVNSRQCPPVYDTASSVEDPQVVIAGFGRFGQMSARILAANQIPFTALDKDAAHIAFVEQFGNKVFYGDATKLDLLRAAGIEQAKVLLIAVNRESDVMKIAELVREHFAHVHIIARAHNRITVRNLHRMGVTDLVREVYSGSLEAANHVLKAYGVSSARSDYLVQVFRKHDEALLANTLEELDDMDALIERSKRGREQLESLFRQDSQDIGN</sequence>
<dbReference type="NCBIfam" id="TIGR00932">
    <property type="entry name" value="2a37"/>
    <property type="match status" value="1"/>
</dbReference>
<keyword evidence="7" id="KW-0630">Potassium</keyword>
<evidence type="ECO:0000259" key="12">
    <source>
        <dbReference type="PROSITE" id="PS51201"/>
    </source>
</evidence>
<dbReference type="GO" id="GO:0006813">
    <property type="term" value="P:potassium ion transport"/>
    <property type="evidence" value="ECO:0007669"/>
    <property type="project" value="UniProtKB-KW"/>
</dbReference>
<evidence type="ECO:0000256" key="9">
    <source>
        <dbReference type="ARBA" id="ARBA00023065"/>
    </source>
</evidence>
<dbReference type="GO" id="GO:0008324">
    <property type="term" value="F:monoatomic cation transmembrane transporter activity"/>
    <property type="evidence" value="ECO:0007669"/>
    <property type="project" value="InterPro"/>
</dbReference>
<keyword evidence="9" id="KW-0406">Ion transport</keyword>
<dbReference type="Gene3D" id="1.20.1530.20">
    <property type="match status" value="1"/>
</dbReference>
<dbReference type="PANTHER" id="PTHR46157:SF4">
    <property type="entry name" value="K(+) EFFLUX ANTIPORTER 3, CHLOROPLASTIC"/>
    <property type="match status" value="1"/>
</dbReference>
<feature type="transmembrane region" description="Helical" evidence="11">
    <location>
        <begin position="232"/>
        <end position="250"/>
    </location>
</feature>
<feature type="transmembrane region" description="Helical" evidence="11">
    <location>
        <begin position="53"/>
        <end position="72"/>
    </location>
</feature>
<dbReference type="GO" id="GO:0012505">
    <property type="term" value="C:endomembrane system"/>
    <property type="evidence" value="ECO:0007669"/>
    <property type="project" value="UniProtKB-SubCell"/>
</dbReference>
<evidence type="ECO:0000256" key="7">
    <source>
        <dbReference type="ARBA" id="ARBA00022958"/>
    </source>
</evidence>
<proteinExistence type="inferred from homology"/>
<dbReference type="InterPro" id="IPR038770">
    <property type="entry name" value="Na+/solute_symporter_sf"/>
</dbReference>
<keyword evidence="8 11" id="KW-1133">Transmembrane helix</keyword>
<evidence type="ECO:0000256" key="1">
    <source>
        <dbReference type="ARBA" id="ARBA00004127"/>
    </source>
</evidence>
<keyword evidence="3" id="KW-0813">Transport</keyword>
<feature type="transmembrane region" description="Helical" evidence="11">
    <location>
        <begin position="322"/>
        <end position="341"/>
    </location>
</feature>
<feature type="transmembrane region" description="Helical" evidence="11">
    <location>
        <begin position="114"/>
        <end position="134"/>
    </location>
</feature>
<dbReference type="InterPro" id="IPR004771">
    <property type="entry name" value="K/H_exchanger"/>
</dbReference>
<feature type="transmembrane region" description="Helical" evidence="11">
    <location>
        <begin position="353"/>
        <end position="371"/>
    </location>
</feature>
<dbReference type="Gene3D" id="3.40.50.720">
    <property type="entry name" value="NAD(P)-binding Rossmann-like Domain"/>
    <property type="match status" value="1"/>
</dbReference>
<dbReference type="GO" id="GO:0005886">
    <property type="term" value="C:plasma membrane"/>
    <property type="evidence" value="ECO:0007669"/>
    <property type="project" value="TreeGrafter"/>
</dbReference>
<evidence type="ECO:0000256" key="11">
    <source>
        <dbReference type="SAM" id="Phobius"/>
    </source>
</evidence>
<feature type="transmembrane region" description="Helical" evidence="11">
    <location>
        <begin position="29"/>
        <end position="47"/>
    </location>
</feature>
<protein>
    <submittedName>
        <fullName evidence="13">Portal protein</fullName>
    </submittedName>
</protein>
<dbReference type="InterPro" id="IPR036291">
    <property type="entry name" value="NAD(P)-bd_dom_sf"/>
</dbReference>
<evidence type="ECO:0000256" key="8">
    <source>
        <dbReference type="ARBA" id="ARBA00022989"/>
    </source>
</evidence>
<feature type="transmembrane region" description="Helical" evidence="11">
    <location>
        <begin position="84"/>
        <end position="108"/>
    </location>
</feature>
<evidence type="ECO:0000313" key="13">
    <source>
        <dbReference type="EMBL" id="GGO67963.1"/>
    </source>
</evidence>
<feature type="transmembrane region" description="Helical" evidence="11">
    <location>
        <begin position="262"/>
        <end position="282"/>
    </location>
</feature>
<dbReference type="AlphaFoldDB" id="A0A917YW73"/>
<keyword evidence="14" id="KW-1185">Reference proteome</keyword>
<name>A0A917YW73_9ALTE</name>
<evidence type="ECO:0000256" key="10">
    <source>
        <dbReference type="ARBA" id="ARBA00023136"/>
    </source>
</evidence>
<accession>A0A917YW73</accession>
<organism evidence="13 14">
    <name type="scientific">Bowmanella pacifica</name>
    <dbReference type="NCBI Taxonomy" id="502051"/>
    <lineage>
        <taxon>Bacteria</taxon>
        <taxon>Pseudomonadati</taxon>
        <taxon>Pseudomonadota</taxon>
        <taxon>Gammaproteobacteria</taxon>
        <taxon>Alteromonadales</taxon>
        <taxon>Alteromonadaceae</taxon>
        <taxon>Bowmanella</taxon>
    </lineage>
</organism>
<keyword evidence="5" id="KW-0633">Potassium transport</keyword>
<evidence type="ECO:0000256" key="6">
    <source>
        <dbReference type="ARBA" id="ARBA00022692"/>
    </source>
</evidence>
<dbReference type="Proteomes" id="UP000606935">
    <property type="component" value="Unassembled WGS sequence"/>
</dbReference>
<reference evidence="13" key="1">
    <citation type="journal article" date="2014" name="Int. J. Syst. Evol. Microbiol.">
        <title>Complete genome sequence of Corynebacterium casei LMG S-19264T (=DSM 44701T), isolated from a smear-ripened cheese.</title>
        <authorList>
            <consortium name="US DOE Joint Genome Institute (JGI-PGF)"/>
            <person name="Walter F."/>
            <person name="Albersmeier A."/>
            <person name="Kalinowski J."/>
            <person name="Ruckert C."/>
        </authorList>
    </citation>
    <scope>NUCLEOTIDE SEQUENCE</scope>
    <source>
        <strain evidence="13">CGMCC 1.7086</strain>
    </source>
</reference>
<evidence type="ECO:0000256" key="3">
    <source>
        <dbReference type="ARBA" id="ARBA00022448"/>
    </source>
</evidence>
<dbReference type="GO" id="GO:0015297">
    <property type="term" value="F:antiporter activity"/>
    <property type="evidence" value="ECO:0007669"/>
    <property type="project" value="UniProtKB-KW"/>
</dbReference>
<reference evidence="13" key="2">
    <citation type="submission" date="2020-09" db="EMBL/GenBank/DDBJ databases">
        <authorList>
            <person name="Sun Q."/>
            <person name="Zhou Y."/>
        </authorList>
    </citation>
    <scope>NUCLEOTIDE SEQUENCE</scope>
    <source>
        <strain evidence="13">CGMCC 1.7086</strain>
    </source>
</reference>
<dbReference type="PROSITE" id="PS51201">
    <property type="entry name" value="RCK_N"/>
    <property type="match status" value="1"/>
</dbReference>
<comment type="similarity">
    <text evidence="2">Belongs to the monovalent cation:proton antiporter 2 (CPA2) transporter (TC 2.A.37) family.</text>
</comment>
<dbReference type="FunFam" id="3.40.50.720:FF:000036">
    <property type="entry name" value="Glutathione-regulated potassium-efflux system protein KefB"/>
    <property type="match status" value="1"/>
</dbReference>
<dbReference type="PANTHER" id="PTHR46157">
    <property type="entry name" value="K(+) EFFLUX ANTIPORTER 3, CHLOROPLASTIC"/>
    <property type="match status" value="1"/>
</dbReference>
<keyword evidence="10 11" id="KW-0472">Membrane</keyword>
<dbReference type="SUPFAM" id="SSF51735">
    <property type="entry name" value="NAD(P)-binding Rossmann-fold domains"/>
    <property type="match status" value="1"/>
</dbReference>
<dbReference type="EMBL" id="BMLS01000002">
    <property type="protein sequence ID" value="GGO67963.1"/>
    <property type="molecule type" value="Genomic_DNA"/>
</dbReference>
<evidence type="ECO:0000313" key="14">
    <source>
        <dbReference type="Proteomes" id="UP000606935"/>
    </source>
</evidence>